<reference key="1">
    <citation type="journal article" date="2011" name="Mol. Biol. Evol.">
        <title>Unity in variety -- the pan-genome of the Chlamydiae.</title>
        <authorList>
            <person name="Collingro A."/>
            <person name="Tischler P."/>
            <person name="Weinmaier T."/>
            <person name="Penz T."/>
            <person name="Heinz E."/>
            <person name="Brunham R.C."/>
            <person name="Read T.D."/>
            <person name="Bavoil P.M."/>
            <person name="Sachse K."/>
            <person name="Kahane S."/>
            <person name="Friedman M.G."/>
            <person name="Rattei T."/>
            <person name="Myers G.S.A."/>
            <person name="Horn M."/>
        </authorList>
    </citation>
    <scope>NUCLEOTIDE SEQUENCE</scope>
    <source>
        <strain>UV7</strain>
    </source>
</reference>
<dbReference type="STRING" id="765952.PUV_11760"/>
<dbReference type="OrthoDB" id="21933at2"/>
<reference evidence="1 2" key="2">
    <citation type="journal article" date="2011" name="Mol. Biol. Evol.">
        <title>Unity in variety--the pan-genome of the Chlamydiae.</title>
        <authorList>
            <person name="Collingro A."/>
            <person name="Tischler P."/>
            <person name="Weinmaier T."/>
            <person name="Penz T."/>
            <person name="Heinz E."/>
            <person name="Brunham R.C."/>
            <person name="Read T.D."/>
            <person name="Bavoil P.M."/>
            <person name="Sachse K."/>
            <person name="Kahane S."/>
            <person name="Friedman M.G."/>
            <person name="Rattei T."/>
            <person name="Myers G.S."/>
            <person name="Horn M."/>
        </authorList>
    </citation>
    <scope>NUCLEOTIDE SEQUENCE [LARGE SCALE GENOMIC DNA]</scope>
    <source>
        <strain evidence="2">UV7</strain>
    </source>
</reference>
<dbReference type="RefSeq" id="WP_006341789.1">
    <property type="nucleotide sequence ID" value="NC_015702.1"/>
</dbReference>
<accession>F8KZ03</accession>
<keyword evidence="2" id="KW-1185">Reference proteome</keyword>
<organism evidence="1 2">
    <name type="scientific">Parachlamydia acanthamoebae (strain UV7)</name>
    <dbReference type="NCBI Taxonomy" id="765952"/>
    <lineage>
        <taxon>Bacteria</taxon>
        <taxon>Pseudomonadati</taxon>
        <taxon>Chlamydiota</taxon>
        <taxon>Chlamydiia</taxon>
        <taxon>Parachlamydiales</taxon>
        <taxon>Parachlamydiaceae</taxon>
        <taxon>Parachlamydia</taxon>
    </lineage>
</organism>
<evidence type="ECO:0000313" key="1">
    <source>
        <dbReference type="EMBL" id="CCB86126.1"/>
    </source>
</evidence>
<dbReference type="AlphaFoldDB" id="F8KZ03"/>
<protein>
    <submittedName>
        <fullName evidence="1">Uncharacterized protein</fullName>
    </submittedName>
</protein>
<dbReference type="HOGENOM" id="CLU_2900073_0_0_0"/>
<evidence type="ECO:0000313" key="2">
    <source>
        <dbReference type="Proteomes" id="UP000000495"/>
    </source>
</evidence>
<gene>
    <name evidence="1" type="ordered locus">PUV_11760</name>
</gene>
<dbReference type="Proteomes" id="UP000000495">
    <property type="component" value="Chromosome"/>
</dbReference>
<dbReference type="EMBL" id="FR872580">
    <property type="protein sequence ID" value="CCB86126.1"/>
    <property type="molecule type" value="Genomic_DNA"/>
</dbReference>
<sequence length="62" mass="7113">MTISEILKKIAYLEAVNEALHQEVLHLDVMMRQLGFSGGLETVKLTARAILQDKKYLKKEKK</sequence>
<name>F8KZ03_PARAV</name>
<proteinExistence type="predicted"/>
<dbReference type="KEGG" id="puv:PUV_11760"/>